<reference evidence="1 2" key="1">
    <citation type="submission" date="2014-09" db="EMBL/GenBank/DDBJ databases">
        <authorList>
            <person name="Ellenberger Sabrina"/>
        </authorList>
    </citation>
    <scope>NUCLEOTIDE SEQUENCE [LARGE SCALE GENOMIC DNA]</scope>
    <source>
        <strain evidence="1 2">CBS 412.66</strain>
    </source>
</reference>
<proteinExistence type="predicted"/>
<organism evidence="1 2">
    <name type="scientific">Parasitella parasitica</name>
    <dbReference type="NCBI Taxonomy" id="35722"/>
    <lineage>
        <taxon>Eukaryota</taxon>
        <taxon>Fungi</taxon>
        <taxon>Fungi incertae sedis</taxon>
        <taxon>Mucoromycota</taxon>
        <taxon>Mucoromycotina</taxon>
        <taxon>Mucoromycetes</taxon>
        <taxon>Mucorales</taxon>
        <taxon>Mucorineae</taxon>
        <taxon>Mucoraceae</taxon>
        <taxon>Parasitella</taxon>
    </lineage>
</organism>
<gene>
    <name evidence="1" type="primary">PARPA_04176.1 scaffold 12001</name>
</gene>
<dbReference type="AlphaFoldDB" id="A0A0B7N622"/>
<evidence type="ECO:0000313" key="2">
    <source>
        <dbReference type="Proteomes" id="UP000054107"/>
    </source>
</evidence>
<dbReference type="OrthoDB" id="2267587at2759"/>
<accession>A0A0B7N622</accession>
<keyword evidence="2" id="KW-1185">Reference proteome</keyword>
<dbReference type="EMBL" id="LN724211">
    <property type="protein sequence ID" value="CEP10484.1"/>
    <property type="molecule type" value="Genomic_DNA"/>
</dbReference>
<evidence type="ECO:0000313" key="1">
    <source>
        <dbReference type="EMBL" id="CEP10484.1"/>
    </source>
</evidence>
<sequence length="180" mass="20444">MPDPNLPIDLNSISHTIGSYVSIHKSQLSNHPFAYGVLEEENKTKAKAWSNAVINVTKVCVPVAFIDGSNKSLESFGSTPFRISIDLSQYKLKTAREPTQDEPLESDYDRVNQLNSSASLHKRVLKDVFHLMDMIPIRLDHGMSKEFMRKFRDALLVNNAEDEERIRSYLDSLPSGHRDK</sequence>
<dbReference type="Proteomes" id="UP000054107">
    <property type="component" value="Unassembled WGS sequence"/>
</dbReference>
<feature type="non-terminal residue" evidence="1">
    <location>
        <position position="180"/>
    </location>
</feature>
<protein>
    <submittedName>
        <fullName evidence="1">Uncharacterized protein</fullName>
    </submittedName>
</protein>
<name>A0A0B7N622_9FUNG</name>